<evidence type="ECO:0000313" key="1">
    <source>
        <dbReference type="EMBL" id="TVT98977.1"/>
    </source>
</evidence>
<evidence type="ECO:0000313" key="2">
    <source>
        <dbReference type="Proteomes" id="UP000324897"/>
    </source>
</evidence>
<protein>
    <submittedName>
        <fullName evidence="1">Uncharacterized protein</fullName>
    </submittedName>
</protein>
<gene>
    <name evidence="1" type="ORF">EJB05_55678</name>
</gene>
<dbReference type="EMBL" id="RWGY01000776">
    <property type="protein sequence ID" value="TVT98977.1"/>
    <property type="molecule type" value="Genomic_DNA"/>
</dbReference>
<dbReference type="AlphaFoldDB" id="A0A5J9SJ27"/>
<accession>A0A5J9SJ27</accession>
<organism evidence="1 2">
    <name type="scientific">Eragrostis curvula</name>
    <name type="common">weeping love grass</name>
    <dbReference type="NCBI Taxonomy" id="38414"/>
    <lineage>
        <taxon>Eukaryota</taxon>
        <taxon>Viridiplantae</taxon>
        <taxon>Streptophyta</taxon>
        <taxon>Embryophyta</taxon>
        <taxon>Tracheophyta</taxon>
        <taxon>Spermatophyta</taxon>
        <taxon>Magnoliopsida</taxon>
        <taxon>Liliopsida</taxon>
        <taxon>Poales</taxon>
        <taxon>Poaceae</taxon>
        <taxon>PACMAD clade</taxon>
        <taxon>Chloridoideae</taxon>
        <taxon>Eragrostideae</taxon>
        <taxon>Eragrostidinae</taxon>
        <taxon>Eragrostis</taxon>
    </lineage>
</organism>
<proteinExistence type="predicted"/>
<comment type="caution">
    <text evidence="1">The sequence shown here is derived from an EMBL/GenBank/DDBJ whole genome shotgun (WGS) entry which is preliminary data.</text>
</comment>
<dbReference type="Gramene" id="TVT98977">
    <property type="protein sequence ID" value="TVT98977"/>
    <property type="gene ID" value="EJB05_55678"/>
</dbReference>
<sequence length="83" mass="9780">MLRGGCRGRKQRRRMSQSSIQIYTVMGPFVASSIDDGALWRQARQLWCRALKFERVVAEGSWWRGNEREVLTANGAPWMWLHW</sequence>
<reference evidence="1 2" key="1">
    <citation type="journal article" date="2019" name="Sci. Rep.">
        <title>A high-quality genome of Eragrostis curvula grass provides insights into Poaceae evolution and supports new strategies to enhance forage quality.</title>
        <authorList>
            <person name="Carballo J."/>
            <person name="Santos B.A.C.M."/>
            <person name="Zappacosta D."/>
            <person name="Garbus I."/>
            <person name="Selva J.P."/>
            <person name="Gallo C.A."/>
            <person name="Diaz A."/>
            <person name="Albertini E."/>
            <person name="Caccamo M."/>
            <person name="Echenique V."/>
        </authorList>
    </citation>
    <scope>NUCLEOTIDE SEQUENCE [LARGE SCALE GENOMIC DNA]</scope>
    <source>
        <strain evidence="2">cv. Victoria</strain>
        <tissue evidence="1">Leaf</tissue>
    </source>
</reference>
<keyword evidence="2" id="KW-1185">Reference proteome</keyword>
<name>A0A5J9SJ27_9POAL</name>
<dbReference type="Proteomes" id="UP000324897">
    <property type="component" value="Unassembled WGS sequence"/>
</dbReference>